<evidence type="ECO:0000313" key="2">
    <source>
        <dbReference type="EMBL" id="PEH40097.1"/>
    </source>
</evidence>
<dbReference type="SFLD" id="SFLDS00003">
    <property type="entry name" value="Haloacid_Dehalogenase"/>
    <property type="match status" value="1"/>
</dbReference>
<organism evidence="2 3">
    <name type="scientific">Burkholderia gladioli</name>
    <name type="common">Pseudomonas marginata</name>
    <name type="synonym">Phytomonas marginata</name>
    <dbReference type="NCBI Taxonomy" id="28095"/>
    <lineage>
        <taxon>Bacteria</taxon>
        <taxon>Pseudomonadati</taxon>
        <taxon>Pseudomonadota</taxon>
        <taxon>Betaproteobacteria</taxon>
        <taxon>Burkholderiales</taxon>
        <taxon>Burkholderiaceae</taxon>
        <taxon>Burkholderia</taxon>
    </lineage>
</organism>
<dbReference type="NCBIfam" id="TIGR01993">
    <property type="entry name" value="Pyr-5-nucltdase"/>
    <property type="match status" value="1"/>
</dbReference>
<evidence type="ECO:0000313" key="3">
    <source>
        <dbReference type="Proteomes" id="UP000220629"/>
    </source>
</evidence>
<dbReference type="PANTHER" id="PTHR12725:SF117">
    <property type="entry name" value="HALOACID DEHALOGENASE-LIKE HYDROLASE"/>
    <property type="match status" value="1"/>
</dbReference>
<dbReference type="InterPro" id="IPR006439">
    <property type="entry name" value="HAD-SF_hydro_IA"/>
</dbReference>
<dbReference type="Pfam" id="PF00702">
    <property type="entry name" value="Hydrolase"/>
    <property type="match status" value="1"/>
</dbReference>
<comment type="caution">
    <text evidence="2">The sequence shown here is derived from an EMBL/GenBank/DDBJ whole genome shotgun (WGS) entry which is preliminary data.</text>
</comment>
<dbReference type="SFLD" id="SFLDG01132">
    <property type="entry name" value="C1.5.3:_5'-Nucleotidase_Like"/>
    <property type="match status" value="1"/>
</dbReference>
<name>A0A2A7S8V5_BURGA</name>
<dbReference type="PANTHER" id="PTHR12725">
    <property type="entry name" value="HALOACID DEHALOGENASE-LIKE HYDROLASE"/>
    <property type="match status" value="1"/>
</dbReference>
<feature type="region of interest" description="Disordered" evidence="1">
    <location>
        <begin position="1"/>
        <end position="40"/>
    </location>
</feature>
<dbReference type="SUPFAM" id="SSF56784">
    <property type="entry name" value="HAD-like"/>
    <property type="match status" value="1"/>
</dbReference>
<dbReference type="InterPro" id="IPR010237">
    <property type="entry name" value="Pyr-5-nucltdase"/>
</dbReference>
<dbReference type="EMBL" id="PDDY01000004">
    <property type="protein sequence ID" value="PEH40097.1"/>
    <property type="molecule type" value="Genomic_DNA"/>
</dbReference>
<dbReference type="InterPro" id="IPR023214">
    <property type="entry name" value="HAD_sf"/>
</dbReference>
<dbReference type="Gene3D" id="1.10.150.450">
    <property type="match status" value="1"/>
</dbReference>
<proteinExistence type="predicted"/>
<dbReference type="NCBIfam" id="TIGR01509">
    <property type="entry name" value="HAD-SF-IA-v3"/>
    <property type="match status" value="1"/>
</dbReference>
<protein>
    <submittedName>
        <fullName evidence="2">Pyrimidine 5'-nucleotidase</fullName>
    </submittedName>
</protein>
<evidence type="ECO:0000256" key="1">
    <source>
        <dbReference type="SAM" id="MobiDB-lite"/>
    </source>
</evidence>
<reference evidence="3" key="1">
    <citation type="submission" date="2017-09" db="EMBL/GenBank/DDBJ databases">
        <title>FDA dAtabase for Regulatory Grade micrObial Sequences (FDA-ARGOS): Supporting development and validation of Infectious Disease Dx tests.</title>
        <authorList>
            <person name="Minogue T."/>
            <person name="Wolcott M."/>
            <person name="Wasieloski L."/>
            <person name="Aguilar W."/>
            <person name="Moore D."/>
            <person name="Tallon L."/>
            <person name="Sadzewicz L."/>
            <person name="Ott S."/>
            <person name="Zhao X."/>
            <person name="Nagaraj S."/>
            <person name="Vavikolanu K."/>
            <person name="Aluvathingal J."/>
            <person name="Nadendla S."/>
            <person name="Sichtig H."/>
        </authorList>
    </citation>
    <scope>NUCLEOTIDE SEQUENCE [LARGE SCALE GENOMIC DNA]</scope>
    <source>
        <strain evidence="3">FDAARGOS_390</strain>
    </source>
</reference>
<dbReference type="Proteomes" id="UP000220629">
    <property type="component" value="Unassembled WGS sequence"/>
</dbReference>
<dbReference type="AlphaFoldDB" id="A0A2A7S8V5"/>
<accession>A0A2A7S8V5</accession>
<dbReference type="SFLD" id="SFLDG01129">
    <property type="entry name" value="C1.5:_HAD__Beta-PGM__Phosphata"/>
    <property type="match status" value="1"/>
</dbReference>
<gene>
    <name evidence="2" type="ORF">CRM94_18635</name>
</gene>
<sequence>MPRRAGSTAPRAAGGPADSRPAAPAASGPGADMGARRPRRRRPLAGRPVWLFDLDNTLHHASHAVFPAINTAMTQYIIDTLQVDRARADHLRTDYTQRYGAALLGLARHHPVDPHDFLKVVHTFEDLPSMLRAERGLARRLAALPGRKLILTNAPEVYARAVLAELGIERHFERVIAIEQMRDRRAWRAKPDATMLRRAMRDARVALADAILVEDTRSHLKRYKRLGIRTIWITGHLPDHQPRAGRPHYVDRRIASLQSLRLSTRSGRQKCSRLNRATRP</sequence>
<dbReference type="InterPro" id="IPR036412">
    <property type="entry name" value="HAD-like_sf"/>
</dbReference>
<feature type="compositionally biased region" description="Low complexity" evidence="1">
    <location>
        <begin position="9"/>
        <end position="33"/>
    </location>
</feature>
<dbReference type="Gene3D" id="3.40.50.1000">
    <property type="entry name" value="HAD superfamily/HAD-like"/>
    <property type="match status" value="1"/>
</dbReference>